<dbReference type="PROSITE" id="PS50863">
    <property type="entry name" value="B3"/>
    <property type="match status" value="1"/>
</dbReference>
<evidence type="ECO:0000256" key="3">
    <source>
        <dbReference type="ARBA" id="ARBA00007853"/>
    </source>
</evidence>
<keyword evidence="8" id="KW-0927">Auxin signaling pathway</keyword>
<reference evidence="10" key="1">
    <citation type="journal article" date="2017" name="Gigascience">
        <title>The genome draft of coconut (Cocos nucifera).</title>
        <authorList>
            <person name="Xiao Y."/>
            <person name="Xu P."/>
            <person name="Fan H."/>
            <person name="Baudouin L."/>
            <person name="Xia W."/>
            <person name="Bocs S."/>
            <person name="Xu J."/>
            <person name="Li Q."/>
            <person name="Guo A."/>
            <person name="Zhou L."/>
            <person name="Li J."/>
            <person name="Wu Y."/>
            <person name="Ma Z."/>
            <person name="Armero A."/>
            <person name="Issali A.E."/>
            <person name="Liu N."/>
            <person name="Peng M."/>
            <person name="Yang Y."/>
        </authorList>
    </citation>
    <scope>NUCLEOTIDE SEQUENCE</scope>
    <source>
        <tissue evidence="10">Spear leaf of Hainan Tall coconut</tissue>
    </source>
</reference>
<dbReference type="InterPro" id="IPR015300">
    <property type="entry name" value="DNA-bd_pseudobarrel_sf"/>
</dbReference>
<dbReference type="GO" id="GO:0005634">
    <property type="term" value="C:nucleus"/>
    <property type="evidence" value="ECO:0007669"/>
    <property type="project" value="UniProtKB-SubCell"/>
</dbReference>
<dbReference type="CDD" id="cd10017">
    <property type="entry name" value="B3_DNA"/>
    <property type="match status" value="1"/>
</dbReference>
<dbReference type="GO" id="GO:0003677">
    <property type="term" value="F:DNA binding"/>
    <property type="evidence" value="ECO:0007669"/>
    <property type="project" value="UniProtKB-KW"/>
</dbReference>
<dbReference type="PANTHER" id="PTHR31384:SF94">
    <property type="entry name" value="AUXIN RESPONSE FACTOR 17"/>
    <property type="match status" value="1"/>
</dbReference>
<dbReference type="AlphaFoldDB" id="A0A8K0ND83"/>
<organism evidence="10 11">
    <name type="scientific">Cocos nucifera</name>
    <name type="common">Coconut palm</name>
    <dbReference type="NCBI Taxonomy" id="13894"/>
    <lineage>
        <taxon>Eukaryota</taxon>
        <taxon>Viridiplantae</taxon>
        <taxon>Streptophyta</taxon>
        <taxon>Embryophyta</taxon>
        <taxon>Tracheophyta</taxon>
        <taxon>Spermatophyta</taxon>
        <taxon>Magnoliopsida</taxon>
        <taxon>Liliopsida</taxon>
        <taxon>Arecaceae</taxon>
        <taxon>Arecoideae</taxon>
        <taxon>Cocoseae</taxon>
        <taxon>Attaleinae</taxon>
        <taxon>Cocos</taxon>
    </lineage>
</organism>
<dbReference type="OrthoDB" id="1414159at2759"/>
<keyword evidence="5" id="KW-0238">DNA-binding</keyword>
<dbReference type="Pfam" id="PF02362">
    <property type="entry name" value="B3"/>
    <property type="match status" value="1"/>
</dbReference>
<keyword evidence="4" id="KW-0805">Transcription regulation</keyword>
<feature type="domain" description="TF-B3" evidence="9">
    <location>
        <begin position="119"/>
        <end position="221"/>
    </location>
</feature>
<protein>
    <submittedName>
        <fullName evidence="10">Putative Auxin response factor 18</fullName>
    </submittedName>
</protein>
<comment type="similarity">
    <text evidence="3">Belongs to the ARF family.</text>
</comment>
<evidence type="ECO:0000259" key="9">
    <source>
        <dbReference type="PROSITE" id="PS50863"/>
    </source>
</evidence>
<dbReference type="Proteomes" id="UP000797356">
    <property type="component" value="Chromosome 15"/>
</dbReference>
<dbReference type="GO" id="GO:0006355">
    <property type="term" value="P:regulation of DNA-templated transcription"/>
    <property type="evidence" value="ECO:0007669"/>
    <property type="project" value="InterPro"/>
</dbReference>
<dbReference type="InterPro" id="IPR003340">
    <property type="entry name" value="B3_DNA-bd"/>
</dbReference>
<keyword evidence="7" id="KW-0539">Nucleus</keyword>
<keyword evidence="11" id="KW-1185">Reference proteome</keyword>
<evidence type="ECO:0000256" key="6">
    <source>
        <dbReference type="ARBA" id="ARBA00023163"/>
    </source>
</evidence>
<proteinExistence type="inferred from homology"/>
<reference evidence="10" key="2">
    <citation type="submission" date="2019-07" db="EMBL/GenBank/DDBJ databases">
        <authorList>
            <person name="Yang Y."/>
            <person name="Bocs S."/>
            <person name="Baudouin L."/>
        </authorList>
    </citation>
    <scope>NUCLEOTIDE SEQUENCE</scope>
    <source>
        <tissue evidence="10">Spear leaf of Hainan Tall coconut</tissue>
    </source>
</reference>
<gene>
    <name evidence="10" type="ORF">COCNU_15G002170</name>
</gene>
<evidence type="ECO:0000256" key="8">
    <source>
        <dbReference type="ARBA" id="ARBA00023294"/>
    </source>
</evidence>
<comment type="caution">
    <text evidence="10">The sequence shown here is derived from an EMBL/GenBank/DDBJ whole genome shotgun (WGS) entry which is preliminary data.</text>
</comment>
<dbReference type="EMBL" id="CM017886">
    <property type="protein sequence ID" value="KAG1369851.1"/>
    <property type="molecule type" value="Genomic_DNA"/>
</dbReference>
<evidence type="ECO:0000313" key="11">
    <source>
        <dbReference type="Proteomes" id="UP000797356"/>
    </source>
</evidence>
<evidence type="ECO:0000256" key="1">
    <source>
        <dbReference type="ARBA" id="ARBA00003182"/>
    </source>
</evidence>
<dbReference type="SUPFAM" id="SSF101936">
    <property type="entry name" value="DNA-binding pseudobarrel domain"/>
    <property type="match status" value="1"/>
</dbReference>
<dbReference type="FunFam" id="2.40.330.10:FF:000001">
    <property type="entry name" value="Auxin response factor"/>
    <property type="match status" value="1"/>
</dbReference>
<sequence>MAINASTELPAVDPQVWHACAGTATKLPAVGSLVWYFPQGHAEQASSSPDFPTVSAADGRLPFLFLCRAAAIGFHADPDTDEVFARIVLEPCSTPPPPLSPEASSSSVEELDDGGAVAFVKVLTQSDANNGGGFSVPRFCAESIFPPLDMSADPPVQNLTIRDIHGKVWTFRQIYGGVPRRHLLTTGWSRFSNAKKLIAGDSLVFIKNRDHRLCVGIRRASRFSARGPQASLPPAAAPRKERFEVNVGAGHGSSRNDRGRVPVEVVVEALRLA</sequence>
<comment type="function">
    <text evidence="1">Auxin response factors (ARFs) are transcriptional factors that bind specifically to the DNA sequence 5'-TGTCTC-3' found in the auxin-responsive promoter elements (AuxREs).</text>
</comment>
<accession>A0A8K0ND83</accession>
<keyword evidence="6" id="KW-0804">Transcription</keyword>
<evidence type="ECO:0000256" key="7">
    <source>
        <dbReference type="ARBA" id="ARBA00023242"/>
    </source>
</evidence>
<dbReference type="SMART" id="SM01019">
    <property type="entry name" value="B3"/>
    <property type="match status" value="1"/>
</dbReference>
<dbReference type="InterPro" id="IPR044835">
    <property type="entry name" value="ARF_plant"/>
</dbReference>
<evidence type="ECO:0000256" key="5">
    <source>
        <dbReference type="ARBA" id="ARBA00023125"/>
    </source>
</evidence>
<evidence type="ECO:0000256" key="2">
    <source>
        <dbReference type="ARBA" id="ARBA00004123"/>
    </source>
</evidence>
<comment type="subcellular location">
    <subcellularLocation>
        <location evidence="2">Nucleus</location>
    </subcellularLocation>
</comment>
<dbReference type="Gene3D" id="2.40.330.10">
    <property type="entry name" value="DNA-binding pseudobarrel domain"/>
    <property type="match status" value="1"/>
</dbReference>
<name>A0A8K0ND83_COCNU</name>
<evidence type="ECO:0000313" key="10">
    <source>
        <dbReference type="EMBL" id="KAG1369851.1"/>
    </source>
</evidence>
<dbReference type="PANTHER" id="PTHR31384">
    <property type="entry name" value="AUXIN RESPONSE FACTOR 4-RELATED"/>
    <property type="match status" value="1"/>
</dbReference>
<evidence type="ECO:0000256" key="4">
    <source>
        <dbReference type="ARBA" id="ARBA00023015"/>
    </source>
</evidence>
<dbReference type="GO" id="GO:0009734">
    <property type="term" value="P:auxin-activated signaling pathway"/>
    <property type="evidence" value="ECO:0007669"/>
    <property type="project" value="UniProtKB-KW"/>
</dbReference>